<dbReference type="Proteomes" id="UP000295703">
    <property type="component" value="Unassembled WGS sequence"/>
</dbReference>
<feature type="transmembrane region" description="Helical" evidence="1">
    <location>
        <begin position="386"/>
        <end position="405"/>
    </location>
</feature>
<feature type="transmembrane region" description="Helical" evidence="1">
    <location>
        <begin position="245"/>
        <end position="266"/>
    </location>
</feature>
<keyword evidence="1" id="KW-1133">Transmembrane helix</keyword>
<sequence length="424" mass="46788">MFPEPHLNPVLTMSLIRIWLVPTLAAIISIGPLLVVCVSSHNEEDTTPSSDSSGDDSRLSWQSAFWALLAIALNTATQPSGRIAGFPSSWGPALKCSPVFCIVNVIESLGCLRLRHDPQWTLVVAPTKYYDDHDKPSAPSDVASLQRNTLIRVITFILGPLLQATKLYACHGILWTQLLAAVYLASFLCDELVLSLMWLTGSDIGQDRCTGFLEALLCPKPPASTSILSMRHAEEQATSTTYQAVTLWVSHVFLLWFMATTASGLSAKYPHAVMWMTLFITFILGPIFAAVRGIKSFRRNSSFGRIIRDSLPGVLWSWYLLYMLTVSPSETPLATVMHSGLVDFHGKGVVRSFGWKILWVISQVAWALIIRDFATGADRHGIPRPVTATLVMWATAHLLVAMGMFKFAHDPTQTYKPGWTDVLG</sequence>
<feature type="transmembrane region" description="Helical" evidence="1">
    <location>
        <begin position="272"/>
        <end position="294"/>
    </location>
</feature>
<evidence type="ECO:0000313" key="3">
    <source>
        <dbReference type="Proteomes" id="UP000295703"/>
    </source>
</evidence>
<comment type="caution">
    <text evidence="2">The sequence shown here is derived from an EMBL/GenBank/DDBJ whole genome shotgun (WGS) entry which is preliminary data.</text>
</comment>
<name>A0A4R8RYG9_COLTR</name>
<reference evidence="2 3" key="1">
    <citation type="submission" date="2018-12" db="EMBL/GenBank/DDBJ databases">
        <title>Genome sequence and assembly of Colletotrichum trifolii.</title>
        <authorList>
            <person name="Gan P."/>
            <person name="Shirasu K."/>
        </authorList>
    </citation>
    <scope>NUCLEOTIDE SEQUENCE [LARGE SCALE GENOMIC DNA]</scope>
    <source>
        <strain evidence="2 3">543-2</strain>
    </source>
</reference>
<gene>
    <name evidence="2" type="ORF">CTRI78_v001910</name>
</gene>
<feature type="transmembrane region" description="Helical" evidence="1">
    <location>
        <begin position="16"/>
        <end position="38"/>
    </location>
</feature>
<organism evidence="2 3">
    <name type="scientific">Colletotrichum trifolii</name>
    <dbReference type="NCBI Taxonomy" id="5466"/>
    <lineage>
        <taxon>Eukaryota</taxon>
        <taxon>Fungi</taxon>
        <taxon>Dikarya</taxon>
        <taxon>Ascomycota</taxon>
        <taxon>Pezizomycotina</taxon>
        <taxon>Sordariomycetes</taxon>
        <taxon>Hypocreomycetidae</taxon>
        <taxon>Glomerellales</taxon>
        <taxon>Glomerellaceae</taxon>
        <taxon>Colletotrichum</taxon>
        <taxon>Colletotrichum orbiculare species complex</taxon>
    </lineage>
</organism>
<evidence type="ECO:0000256" key="1">
    <source>
        <dbReference type="SAM" id="Phobius"/>
    </source>
</evidence>
<proteinExistence type="predicted"/>
<keyword evidence="1" id="KW-0812">Transmembrane</keyword>
<keyword evidence="3" id="KW-1185">Reference proteome</keyword>
<dbReference type="AlphaFoldDB" id="A0A4R8RYG9"/>
<feature type="transmembrane region" description="Helical" evidence="1">
    <location>
        <begin position="150"/>
        <end position="169"/>
    </location>
</feature>
<evidence type="ECO:0000313" key="2">
    <source>
        <dbReference type="EMBL" id="TDZ71669.1"/>
    </source>
</evidence>
<protein>
    <submittedName>
        <fullName evidence="2">Uncharacterized protein</fullName>
    </submittedName>
</protein>
<dbReference type="EMBL" id="RYZW01000010">
    <property type="protein sequence ID" value="TDZ71669.1"/>
    <property type="molecule type" value="Genomic_DNA"/>
</dbReference>
<feature type="transmembrane region" description="Helical" evidence="1">
    <location>
        <begin position="175"/>
        <end position="199"/>
    </location>
</feature>
<feature type="transmembrane region" description="Helical" evidence="1">
    <location>
        <begin position="353"/>
        <end position="374"/>
    </location>
</feature>
<keyword evidence="1" id="KW-0472">Membrane</keyword>
<accession>A0A4R8RYG9</accession>